<reference evidence="3 4" key="1">
    <citation type="submission" date="2020-05" db="EMBL/GenBank/DDBJ databases">
        <title>Whole genome sequencing and identification of novel metabolites from Paenibacillus alvei strain JR949.</title>
        <authorList>
            <person name="Rajendhran J."/>
            <person name="Sree Pranav P."/>
            <person name="Mahalakshmi B."/>
            <person name="Karthikeyan R."/>
        </authorList>
    </citation>
    <scope>NUCLEOTIDE SEQUENCE [LARGE SCALE GENOMIC DNA]</scope>
    <source>
        <strain evidence="3 4">JR949</strain>
    </source>
</reference>
<protein>
    <submittedName>
        <fullName evidence="3">Acyl-CoA synthetase FdrA</fullName>
    </submittedName>
</protein>
<dbReference type="InterPro" id="IPR003781">
    <property type="entry name" value="CoA-bd"/>
</dbReference>
<evidence type="ECO:0000259" key="2">
    <source>
        <dbReference type="Pfam" id="PF02629"/>
    </source>
</evidence>
<organism evidence="3 4">
    <name type="scientific">Paenibacillus alvei</name>
    <name type="common">Bacillus alvei</name>
    <dbReference type="NCBI Taxonomy" id="44250"/>
    <lineage>
        <taxon>Bacteria</taxon>
        <taxon>Bacillati</taxon>
        <taxon>Bacillota</taxon>
        <taxon>Bacilli</taxon>
        <taxon>Bacillales</taxon>
        <taxon>Paenibacillaceae</taxon>
        <taxon>Paenibacillus</taxon>
    </lineage>
</organism>
<evidence type="ECO:0000313" key="3">
    <source>
        <dbReference type="EMBL" id="NOJ69363.1"/>
    </source>
</evidence>
<dbReference type="InterPro" id="IPR005811">
    <property type="entry name" value="SUCC_ACL_C"/>
</dbReference>
<dbReference type="EMBL" id="JABFOR010000002">
    <property type="protein sequence ID" value="NOJ69363.1"/>
    <property type="molecule type" value="Genomic_DNA"/>
</dbReference>
<feature type="domain" description="CoA-binding" evidence="2">
    <location>
        <begin position="191"/>
        <end position="284"/>
    </location>
</feature>
<dbReference type="GO" id="GO:0004775">
    <property type="term" value="F:succinate-CoA ligase (ADP-forming) activity"/>
    <property type="evidence" value="ECO:0007669"/>
    <property type="project" value="TreeGrafter"/>
</dbReference>
<name>A0AAP6ZS02_PAEAL</name>
<dbReference type="SUPFAM" id="SSF52210">
    <property type="entry name" value="Succinyl-CoA synthetase domains"/>
    <property type="match status" value="2"/>
</dbReference>
<proteinExistence type="predicted"/>
<accession>A0AAP6ZS02</accession>
<dbReference type="Pfam" id="PF00549">
    <property type="entry name" value="Ligase_CoA"/>
    <property type="match status" value="1"/>
</dbReference>
<dbReference type="Gene3D" id="3.40.50.261">
    <property type="entry name" value="Succinyl-CoA synthetase domains"/>
    <property type="match status" value="2"/>
</dbReference>
<dbReference type="Gene3D" id="3.40.50.720">
    <property type="entry name" value="NAD(P)-binding Rossmann-like Domain"/>
    <property type="match status" value="1"/>
</dbReference>
<dbReference type="NCBIfam" id="NF004760">
    <property type="entry name" value="PRK06091.1"/>
    <property type="match status" value="1"/>
</dbReference>
<evidence type="ECO:0000313" key="4">
    <source>
        <dbReference type="Proteomes" id="UP000552038"/>
    </source>
</evidence>
<gene>
    <name evidence="3" type="primary">fdrA</name>
    <name evidence="3" type="ORF">HMI46_02165</name>
</gene>
<dbReference type="GO" id="GO:0009361">
    <property type="term" value="C:succinate-CoA ligase complex (ADP-forming)"/>
    <property type="evidence" value="ECO:0007669"/>
    <property type="project" value="TreeGrafter"/>
</dbReference>
<sequence length="595" mass="63145">MLHTIIKPNSYQDSVNLMLLTNHISALEGVVQASIMMGTPANKDIMGNSGLYTDELEKAGANDMCIVIDAEANGNVDDMLAAVDRFLSDQSVSGSQSSTLSVRSWERALKENPGANLAMISVPGQYAAEEADKALELGLHAFIFSDNVPIEAELNLKRKAHEKGLLVMGPDCGTGIISSVPLAFANRVKGGNIGIVGASGTGIQEVSTLIDRMGGGISHAIGTGGRDLSEGIGAITMLDGIHGLEHSDQTDVIVVISKPPAKEVRDRVVHQLQGISKPVVALFLGEKPSAHEGNMYQAYTLEEAARIAIDLGKGNPVLPLYSVPLEVPETKLQSDQTSIQGLYAGGTLAAEAAMLIADALQLQDGLIHEAGYVLRSNGHAIVDLGDDMYTQGKPHPMIDPATRIQHIEKAAADPATAVILFDVVLGYGGHDDMAGVLAPAIEKASSKAKAEGRNIYFVAALCGTSQDPQSYAEQKRRFEQAGVLVKESNNQAVRTVLAMMNLSLEDVPKSYRPAATLSADNRESSSFVQELLNGKPSIINVGLSKFAEAIAASGSGATVVQYDWRPVAGGSAKMQHILKQLNQYRFNGRIRLVHA</sequence>
<dbReference type="InterPro" id="IPR016102">
    <property type="entry name" value="Succinyl-CoA_synth-like"/>
</dbReference>
<evidence type="ECO:0000259" key="1">
    <source>
        <dbReference type="Pfam" id="PF00549"/>
    </source>
</evidence>
<dbReference type="Pfam" id="PF02629">
    <property type="entry name" value="CoA_binding"/>
    <property type="match status" value="1"/>
</dbReference>
<dbReference type="GO" id="GO:0006099">
    <property type="term" value="P:tricarboxylic acid cycle"/>
    <property type="evidence" value="ECO:0007669"/>
    <property type="project" value="TreeGrafter"/>
</dbReference>
<dbReference type="PANTHER" id="PTHR11117">
    <property type="entry name" value="SUCCINYL-COA LIGASE SUBUNIT ALPHA"/>
    <property type="match status" value="1"/>
</dbReference>
<dbReference type="GO" id="GO:0004776">
    <property type="term" value="F:succinate-CoA ligase (GDP-forming) activity"/>
    <property type="evidence" value="ECO:0007669"/>
    <property type="project" value="TreeGrafter"/>
</dbReference>
<dbReference type="RefSeq" id="WP_171414667.1">
    <property type="nucleotide sequence ID" value="NZ_JABFOR010000002.1"/>
</dbReference>
<dbReference type="PANTHER" id="PTHR11117:SF24">
    <property type="entry name" value="PROTEIN FDRA"/>
    <property type="match status" value="1"/>
</dbReference>
<dbReference type="InterPro" id="IPR036291">
    <property type="entry name" value="NAD(P)-bd_dom_sf"/>
</dbReference>
<dbReference type="GO" id="GO:0005829">
    <property type="term" value="C:cytosol"/>
    <property type="evidence" value="ECO:0007669"/>
    <property type="project" value="TreeGrafter"/>
</dbReference>
<dbReference type="Proteomes" id="UP000552038">
    <property type="component" value="Unassembled WGS sequence"/>
</dbReference>
<dbReference type="SUPFAM" id="SSF51735">
    <property type="entry name" value="NAD(P)-binding Rossmann-fold domains"/>
    <property type="match status" value="1"/>
</dbReference>
<feature type="domain" description="ATP-citrate synthase/succinyl-CoA ligase C-terminal" evidence="1">
    <location>
        <begin position="342"/>
        <end position="496"/>
    </location>
</feature>
<dbReference type="AlphaFoldDB" id="A0AAP6ZS02"/>
<comment type="caution">
    <text evidence="3">The sequence shown here is derived from an EMBL/GenBank/DDBJ whole genome shotgun (WGS) entry which is preliminary data.</text>
</comment>